<feature type="domain" description="VTT" evidence="9">
    <location>
        <begin position="140"/>
        <end position="253"/>
    </location>
</feature>
<sequence>MTLSTPPRGVEWRDRRLSASTVDCEGEGIKEDSPSGSPSSAGKETCPPEGVKQKEPKEKFSVRCKGCLKRVPWRTLTPIFLAFGLAGVLAGTVYVIGPVRVAGWIAAALGVERGEVPSAQGFIVAFVLIAIAFPACLPTGMFEFIMSFFMGWWCLIPAFAGRLAGSTAAFYLGRSCCRRRAGRLLSEFRRLKLFSIVVKEAPYRYLLMLQFTFLPRAVKTYGAAALDVTCPPFVTAIMIASIPGTTMSVATGSTAGDLTAFLEGRQPPNTAQIVLLCAGVVFMVFFCVCSQRAVGRKLKALESLLEEAEKREKMEEGEGEAEREETMRDMMVKEVGEIDDVVEGEQAPLSQSPCAKEASENTAVGANLGEGVQTGNRRCPPSSSHEAIPAPLPSDAAGAGGGSPATVLPVESNGGSSCGSSGDLSSSPVLPPQADSEMIAVGVLDESSARCLPKASFPFSPSQGEAGPV</sequence>
<keyword evidence="5 8" id="KW-0472">Membrane</keyword>
<evidence type="ECO:0000256" key="1">
    <source>
        <dbReference type="ARBA" id="ARBA00004651"/>
    </source>
</evidence>
<feature type="transmembrane region" description="Helical" evidence="8">
    <location>
        <begin position="271"/>
        <end position="289"/>
    </location>
</feature>
<feature type="compositionally biased region" description="Polar residues" evidence="7">
    <location>
        <begin position="373"/>
        <end position="385"/>
    </location>
</feature>
<feature type="coiled-coil region" evidence="6">
    <location>
        <begin position="291"/>
        <end position="325"/>
    </location>
</feature>
<evidence type="ECO:0000256" key="5">
    <source>
        <dbReference type="ARBA" id="ARBA00023136"/>
    </source>
</evidence>
<evidence type="ECO:0000313" key="10">
    <source>
        <dbReference type="EMBL" id="CEM37254.1"/>
    </source>
</evidence>
<reference evidence="10" key="1">
    <citation type="submission" date="2014-11" db="EMBL/GenBank/DDBJ databases">
        <authorList>
            <person name="Otto D Thomas"/>
            <person name="Naeem Raeece"/>
        </authorList>
    </citation>
    <scope>NUCLEOTIDE SEQUENCE</scope>
</reference>
<evidence type="ECO:0000256" key="2">
    <source>
        <dbReference type="ARBA" id="ARBA00022475"/>
    </source>
</evidence>
<keyword evidence="6" id="KW-0175">Coiled coil</keyword>
<feature type="compositionally biased region" description="Low complexity" evidence="7">
    <location>
        <begin position="412"/>
        <end position="427"/>
    </location>
</feature>
<dbReference type="PANTHER" id="PTHR12677">
    <property type="entry name" value="GOLGI APPARATUS MEMBRANE PROTEIN TVP38-RELATED"/>
    <property type="match status" value="1"/>
</dbReference>
<protein>
    <recommendedName>
        <fullName evidence="9">VTT domain-containing protein</fullName>
    </recommendedName>
</protein>
<dbReference type="GO" id="GO:0005886">
    <property type="term" value="C:plasma membrane"/>
    <property type="evidence" value="ECO:0007669"/>
    <property type="project" value="UniProtKB-SubCell"/>
</dbReference>
<dbReference type="InterPro" id="IPR015414">
    <property type="entry name" value="TMEM64"/>
</dbReference>
<evidence type="ECO:0000256" key="4">
    <source>
        <dbReference type="ARBA" id="ARBA00022989"/>
    </source>
</evidence>
<organism evidence="10">
    <name type="scientific">Chromera velia CCMP2878</name>
    <dbReference type="NCBI Taxonomy" id="1169474"/>
    <lineage>
        <taxon>Eukaryota</taxon>
        <taxon>Sar</taxon>
        <taxon>Alveolata</taxon>
        <taxon>Colpodellida</taxon>
        <taxon>Chromeraceae</taxon>
        <taxon>Chromera</taxon>
    </lineage>
</organism>
<accession>A0A0G4H1L3</accession>
<proteinExistence type="predicted"/>
<dbReference type="PANTHER" id="PTHR12677:SF59">
    <property type="entry name" value="GOLGI APPARATUS MEMBRANE PROTEIN TVP38-RELATED"/>
    <property type="match status" value="1"/>
</dbReference>
<name>A0A0G4H1L3_9ALVE</name>
<keyword evidence="4 8" id="KW-1133">Transmembrane helix</keyword>
<dbReference type="InterPro" id="IPR032816">
    <property type="entry name" value="VTT_dom"/>
</dbReference>
<gene>
    <name evidence="10" type="ORF">Cvel_5541</name>
</gene>
<comment type="subcellular location">
    <subcellularLocation>
        <location evidence="1">Cell membrane</location>
        <topology evidence="1">Multi-pass membrane protein</topology>
    </subcellularLocation>
</comment>
<dbReference type="VEuPathDB" id="CryptoDB:Cvel_5541"/>
<evidence type="ECO:0000256" key="3">
    <source>
        <dbReference type="ARBA" id="ARBA00022692"/>
    </source>
</evidence>
<dbReference type="EMBL" id="CDMZ01001765">
    <property type="protein sequence ID" value="CEM37254.1"/>
    <property type="molecule type" value="Genomic_DNA"/>
</dbReference>
<keyword evidence="2" id="KW-1003">Cell membrane</keyword>
<dbReference type="Pfam" id="PF09335">
    <property type="entry name" value="VTT_dom"/>
    <property type="match status" value="1"/>
</dbReference>
<keyword evidence="3 8" id="KW-0812">Transmembrane</keyword>
<feature type="transmembrane region" description="Helical" evidence="8">
    <location>
        <begin position="121"/>
        <end position="142"/>
    </location>
</feature>
<dbReference type="AlphaFoldDB" id="A0A0G4H1L3"/>
<feature type="region of interest" description="Disordered" evidence="7">
    <location>
        <begin position="1"/>
        <end position="52"/>
    </location>
</feature>
<evidence type="ECO:0000256" key="6">
    <source>
        <dbReference type="SAM" id="Coils"/>
    </source>
</evidence>
<evidence type="ECO:0000256" key="8">
    <source>
        <dbReference type="SAM" id="Phobius"/>
    </source>
</evidence>
<evidence type="ECO:0000259" key="9">
    <source>
        <dbReference type="Pfam" id="PF09335"/>
    </source>
</evidence>
<evidence type="ECO:0000256" key="7">
    <source>
        <dbReference type="SAM" id="MobiDB-lite"/>
    </source>
</evidence>
<feature type="transmembrane region" description="Helical" evidence="8">
    <location>
        <begin position="148"/>
        <end position="172"/>
    </location>
</feature>
<feature type="transmembrane region" description="Helical" evidence="8">
    <location>
        <begin position="79"/>
        <end position="109"/>
    </location>
</feature>
<feature type="region of interest" description="Disordered" evidence="7">
    <location>
        <begin position="368"/>
        <end position="432"/>
    </location>
</feature>